<dbReference type="EMBL" id="UOFJ01000403">
    <property type="protein sequence ID" value="VAW69205.1"/>
    <property type="molecule type" value="Genomic_DNA"/>
</dbReference>
<sequence length="196" mass="21925">MGRPITFDREKALETVMNEIWVRGYDACSVKFISEKLGITRSSFYNAFGSRESLFLEVLDAYFRQSPDYKLSEPDGHRSLIKLICDVFRCACKVRAADPESRGCLAVNGISELVGINQTLGPVLEAAFTSSINRFEQLLQLAAGNNEISDKDIHAKALALQNLLIGMNVLSMVVHSETELWNSTRHTLMCLGLYKE</sequence>
<protein>
    <recommendedName>
        <fullName evidence="4">HTH tetR-type domain-containing protein</fullName>
    </recommendedName>
</protein>
<dbReference type="AlphaFoldDB" id="A0A3B0XL53"/>
<gene>
    <name evidence="5" type="ORF">MNBD_GAMMA10-117</name>
</gene>
<dbReference type="PROSITE" id="PS50977">
    <property type="entry name" value="HTH_TETR_2"/>
    <property type="match status" value="1"/>
</dbReference>
<dbReference type="InterPro" id="IPR009057">
    <property type="entry name" value="Homeodomain-like_sf"/>
</dbReference>
<dbReference type="Gene3D" id="1.10.357.10">
    <property type="entry name" value="Tetracycline Repressor, domain 2"/>
    <property type="match status" value="1"/>
</dbReference>
<feature type="domain" description="HTH tetR-type" evidence="4">
    <location>
        <begin position="6"/>
        <end position="66"/>
    </location>
</feature>
<proteinExistence type="predicted"/>
<dbReference type="Pfam" id="PF00440">
    <property type="entry name" value="TetR_N"/>
    <property type="match status" value="1"/>
</dbReference>
<dbReference type="SUPFAM" id="SSF46689">
    <property type="entry name" value="Homeodomain-like"/>
    <property type="match status" value="1"/>
</dbReference>
<dbReference type="SUPFAM" id="SSF48498">
    <property type="entry name" value="Tetracyclin repressor-like, C-terminal domain"/>
    <property type="match status" value="1"/>
</dbReference>
<reference evidence="5" key="1">
    <citation type="submission" date="2018-06" db="EMBL/GenBank/DDBJ databases">
        <authorList>
            <person name="Zhirakovskaya E."/>
        </authorList>
    </citation>
    <scope>NUCLEOTIDE SEQUENCE</scope>
</reference>
<keyword evidence="3" id="KW-0804">Transcription</keyword>
<dbReference type="InterPro" id="IPR036271">
    <property type="entry name" value="Tet_transcr_reg_TetR-rel_C_sf"/>
</dbReference>
<evidence type="ECO:0000313" key="5">
    <source>
        <dbReference type="EMBL" id="VAW69205.1"/>
    </source>
</evidence>
<dbReference type="PANTHER" id="PTHR47506:SF1">
    <property type="entry name" value="HTH-TYPE TRANSCRIPTIONAL REGULATOR YJDC"/>
    <property type="match status" value="1"/>
</dbReference>
<name>A0A3B0XL53_9ZZZZ</name>
<organism evidence="5">
    <name type="scientific">hydrothermal vent metagenome</name>
    <dbReference type="NCBI Taxonomy" id="652676"/>
    <lineage>
        <taxon>unclassified sequences</taxon>
        <taxon>metagenomes</taxon>
        <taxon>ecological metagenomes</taxon>
    </lineage>
</organism>
<evidence type="ECO:0000259" key="4">
    <source>
        <dbReference type="PROSITE" id="PS50977"/>
    </source>
</evidence>
<evidence type="ECO:0000256" key="3">
    <source>
        <dbReference type="ARBA" id="ARBA00023163"/>
    </source>
</evidence>
<keyword evidence="2" id="KW-0238">DNA-binding</keyword>
<dbReference type="PANTHER" id="PTHR47506">
    <property type="entry name" value="TRANSCRIPTIONAL REGULATORY PROTEIN"/>
    <property type="match status" value="1"/>
</dbReference>
<evidence type="ECO:0000256" key="2">
    <source>
        <dbReference type="ARBA" id="ARBA00023125"/>
    </source>
</evidence>
<evidence type="ECO:0000256" key="1">
    <source>
        <dbReference type="ARBA" id="ARBA00023015"/>
    </source>
</evidence>
<dbReference type="GO" id="GO:0003677">
    <property type="term" value="F:DNA binding"/>
    <property type="evidence" value="ECO:0007669"/>
    <property type="project" value="UniProtKB-KW"/>
</dbReference>
<keyword evidence="1" id="KW-0805">Transcription regulation</keyword>
<dbReference type="InterPro" id="IPR001647">
    <property type="entry name" value="HTH_TetR"/>
</dbReference>
<accession>A0A3B0XL53</accession>